<evidence type="ECO:0000313" key="2">
    <source>
        <dbReference type="Proteomes" id="UP000824120"/>
    </source>
</evidence>
<sequence>MGQSYNFVVDYCEVVDSFERKRREVVRGLLSFLIYGSLKKSGCTGDNRYIKSNLVIDISCFSTERDEEFKSVKQSMFPGVSSDHAPLMLQCDENSSYPERTPTRKTITTKAYPVEVVSDGPMALGMDIHKELKDFAKF</sequence>
<keyword evidence="2" id="KW-1185">Reference proteome</keyword>
<name>A0A9J5WPU6_SOLCO</name>
<protein>
    <submittedName>
        <fullName evidence="1">Uncharacterized protein</fullName>
    </submittedName>
</protein>
<gene>
    <name evidence="1" type="ORF">H5410_057357</name>
</gene>
<proteinExistence type="predicted"/>
<dbReference type="Proteomes" id="UP000824120">
    <property type="component" value="Chromosome 11"/>
</dbReference>
<evidence type="ECO:0000313" key="1">
    <source>
        <dbReference type="EMBL" id="KAG5577223.1"/>
    </source>
</evidence>
<reference evidence="1 2" key="1">
    <citation type="submission" date="2020-09" db="EMBL/GenBank/DDBJ databases">
        <title>De no assembly of potato wild relative species, Solanum commersonii.</title>
        <authorList>
            <person name="Cho K."/>
        </authorList>
    </citation>
    <scope>NUCLEOTIDE SEQUENCE [LARGE SCALE GENOMIC DNA]</scope>
    <source>
        <strain evidence="1">LZ3.2</strain>
        <tissue evidence="1">Leaf</tissue>
    </source>
</reference>
<dbReference type="EMBL" id="JACXVP010000011">
    <property type="protein sequence ID" value="KAG5577223.1"/>
    <property type="molecule type" value="Genomic_DNA"/>
</dbReference>
<comment type="caution">
    <text evidence="1">The sequence shown here is derived from an EMBL/GenBank/DDBJ whole genome shotgun (WGS) entry which is preliminary data.</text>
</comment>
<dbReference type="AlphaFoldDB" id="A0A9J5WPU6"/>
<organism evidence="1 2">
    <name type="scientific">Solanum commersonii</name>
    <name type="common">Commerson's wild potato</name>
    <name type="synonym">Commerson's nightshade</name>
    <dbReference type="NCBI Taxonomy" id="4109"/>
    <lineage>
        <taxon>Eukaryota</taxon>
        <taxon>Viridiplantae</taxon>
        <taxon>Streptophyta</taxon>
        <taxon>Embryophyta</taxon>
        <taxon>Tracheophyta</taxon>
        <taxon>Spermatophyta</taxon>
        <taxon>Magnoliopsida</taxon>
        <taxon>eudicotyledons</taxon>
        <taxon>Gunneridae</taxon>
        <taxon>Pentapetalae</taxon>
        <taxon>asterids</taxon>
        <taxon>lamiids</taxon>
        <taxon>Solanales</taxon>
        <taxon>Solanaceae</taxon>
        <taxon>Solanoideae</taxon>
        <taxon>Solaneae</taxon>
        <taxon>Solanum</taxon>
    </lineage>
</organism>
<accession>A0A9J5WPU6</accession>